<gene>
    <name evidence="3" type="ORF">EL26_16240</name>
</gene>
<feature type="domain" description="Rhamnogalacturonase A/B/Epimerase-like pectate lyase" evidence="2">
    <location>
        <begin position="30"/>
        <end position="271"/>
    </location>
</feature>
<dbReference type="Gene3D" id="2.160.20.10">
    <property type="entry name" value="Single-stranded right-handed beta-helix, Pectin lyase-like"/>
    <property type="match status" value="1"/>
</dbReference>
<dbReference type="InterPro" id="IPR006626">
    <property type="entry name" value="PbH1"/>
</dbReference>
<dbReference type="OrthoDB" id="6502305at2"/>
<dbReference type="AlphaFoldDB" id="A0A074M8L4"/>
<evidence type="ECO:0000313" key="4">
    <source>
        <dbReference type="Proteomes" id="UP000027931"/>
    </source>
</evidence>
<protein>
    <recommendedName>
        <fullName evidence="2">Rhamnogalacturonase A/B/Epimerase-like pectate lyase domain-containing protein</fullName>
    </recommendedName>
</protein>
<dbReference type="EMBL" id="JMIR01000024">
    <property type="protein sequence ID" value="KEO82327.1"/>
    <property type="molecule type" value="Genomic_DNA"/>
</dbReference>
<evidence type="ECO:0000313" key="3">
    <source>
        <dbReference type="EMBL" id="KEO82327.1"/>
    </source>
</evidence>
<accession>A0A074M8L4</accession>
<organism evidence="3 4">
    <name type="scientific">Tumebacillus flagellatus</name>
    <dbReference type="NCBI Taxonomy" id="1157490"/>
    <lineage>
        <taxon>Bacteria</taxon>
        <taxon>Bacillati</taxon>
        <taxon>Bacillota</taxon>
        <taxon>Bacilli</taxon>
        <taxon>Bacillales</taxon>
        <taxon>Alicyclobacillaceae</taxon>
        <taxon>Tumebacillus</taxon>
    </lineage>
</organism>
<reference evidence="3 4" key="1">
    <citation type="journal article" date="2013" name="Int. J. Syst. Evol. Microbiol.">
        <title>Tumebacillus flagellatus sp. nov., an alpha-amylase/pullulanase-producing bacterium isolated from cassava wastewater.</title>
        <authorList>
            <person name="Wang Q."/>
            <person name="Xie N."/>
            <person name="Qin Y."/>
            <person name="Shen N."/>
            <person name="Zhu J."/>
            <person name="Mi H."/>
            <person name="Huang R."/>
        </authorList>
    </citation>
    <scope>NUCLEOTIDE SEQUENCE [LARGE SCALE GENOMIC DNA]</scope>
    <source>
        <strain evidence="3 4">GST4</strain>
    </source>
</reference>
<dbReference type="SUPFAM" id="SSF51126">
    <property type="entry name" value="Pectin lyase-like"/>
    <property type="match status" value="1"/>
</dbReference>
<dbReference type="Pfam" id="PF12708">
    <property type="entry name" value="Pect-lyase_RHGA_epim"/>
    <property type="match status" value="1"/>
</dbReference>
<dbReference type="RefSeq" id="WP_038090770.1">
    <property type="nucleotide sequence ID" value="NZ_JMIR01000024.1"/>
</dbReference>
<dbReference type="InterPro" id="IPR012334">
    <property type="entry name" value="Pectin_lyas_fold"/>
</dbReference>
<dbReference type="InterPro" id="IPR011050">
    <property type="entry name" value="Pectin_lyase_fold/virulence"/>
</dbReference>
<dbReference type="Proteomes" id="UP000027931">
    <property type="component" value="Unassembled WGS sequence"/>
</dbReference>
<comment type="caution">
    <text evidence="3">The sequence shown here is derived from an EMBL/GenBank/DDBJ whole genome shotgun (WGS) entry which is preliminary data.</text>
</comment>
<proteinExistence type="predicted"/>
<name>A0A074M8L4_9BACL</name>
<evidence type="ECO:0000259" key="2">
    <source>
        <dbReference type="Pfam" id="PF12708"/>
    </source>
</evidence>
<sequence length="531" mass="56469">MKKTTSILAAAALLTLQVLPAQADSTTYVANIQDFGADGTDQVDDSAAIQNAIDAAAAHGGGTVYIPKGTYLLSQLRGKYSSLLILKSNVAFQGEGASSVLKVADHLNQVGQEFNVFAPYDNTTASRVDNVSFSNFKIDENGVNNLLPQSEPNKGNRAIMVRFGSHIQVDHMVFENNPGQQTLSFGNNTNPQTVSNLVITNSRFANVSDSVAGNAYARDHSSIYAQADTVQISDNTFVNAAPGRFSTAIESHSSHATVSGNYIENYYTGLNIVATVTDHKDSLYANNTIIRPNTAFQFWTRLGYQMSGITLDHNTIVQRDGGLNSFVDTSANVISQIGVLKITNNSFTTESGPSVNTSSAIRIGRVGTIDISHNTFTNLLARAVELGTMDDNATSISITSNTVTDCGQTTSTTSDDFHTAFSFMSTNKLVSLNVSNNTIQNQNGKTMKTAISGNTPLGAGTIESNTLTHVGSVLNWSSTSSIDSLHLVQTGTGSPENKIRASAGSVWTDGTTGISYQKTTDASSASGWKRM</sequence>
<keyword evidence="1" id="KW-0732">Signal</keyword>
<keyword evidence="4" id="KW-1185">Reference proteome</keyword>
<feature type="chain" id="PRO_5001698578" description="Rhamnogalacturonase A/B/Epimerase-like pectate lyase domain-containing protein" evidence="1">
    <location>
        <begin position="24"/>
        <end position="531"/>
    </location>
</feature>
<dbReference type="SMART" id="SM00710">
    <property type="entry name" value="PbH1"/>
    <property type="match status" value="8"/>
</dbReference>
<dbReference type="eggNOG" id="COG5434">
    <property type="taxonomic scope" value="Bacteria"/>
</dbReference>
<dbReference type="InterPro" id="IPR024535">
    <property type="entry name" value="RHGA/B-epi-like_pectate_lyase"/>
</dbReference>
<dbReference type="STRING" id="1157490.EL26_16240"/>
<feature type="signal peptide" evidence="1">
    <location>
        <begin position="1"/>
        <end position="23"/>
    </location>
</feature>
<evidence type="ECO:0000256" key="1">
    <source>
        <dbReference type="SAM" id="SignalP"/>
    </source>
</evidence>